<dbReference type="CDD" id="cd02860">
    <property type="entry name" value="E_set_Pullulanase"/>
    <property type="match status" value="1"/>
</dbReference>
<proteinExistence type="inferred from homology"/>
<name>A0A8E0IUN9_LACPA</name>
<comment type="caution">
    <text evidence="3">The sequence shown here is derived from an EMBL/GenBank/DDBJ whole genome shotgun (WGS) entry which is preliminary data.</text>
</comment>
<gene>
    <name evidence="3" type="ORF">Lpp71_00240</name>
</gene>
<dbReference type="InterPro" id="IPR014756">
    <property type="entry name" value="Ig_E-set"/>
</dbReference>
<dbReference type="GO" id="GO:0005975">
    <property type="term" value="P:carbohydrate metabolic process"/>
    <property type="evidence" value="ECO:0007669"/>
    <property type="project" value="InterPro"/>
</dbReference>
<dbReference type="Gene3D" id="2.60.40.10">
    <property type="entry name" value="Immunoglobulins"/>
    <property type="match status" value="1"/>
</dbReference>
<evidence type="ECO:0000256" key="1">
    <source>
        <dbReference type="ARBA" id="ARBA00008061"/>
    </source>
</evidence>
<dbReference type="CDD" id="cd11341">
    <property type="entry name" value="AmyAc_Pullulanase_LD-like"/>
    <property type="match status" value="1"/>
</dbReference>
<accession>A0A8E0IUN9</accession>
<feature type="domain" description="Glycosyl hydrolase family 13 catalytic" evidence="2">
    <location>
        <begin position="224"/>
        <end position="618"/>
    </location>
</feature>
<dbReference type="EMBL" id="ANKD01000010">
    <property type="protein sequence ID" value="EPC78187.1"/>
    <property type="molecule type" value="Genomic_DNA"/>
</dbReference>
<dbReference type="SUPFAM" id="SSF81296">
    <property type="entry name" value="E set domains"/>
    <property type="match status" value="1"/>
</dbReference>
<dbReference type="SMART" id="SM00642">
    <property type="entry name" value="Aamy"/>
    <property type="match status" value="1"/>
</dbReference>
<dbReference type="Proteomes" id="UP000014252">
    <property type="component" value="Unassembled WGS sequence"/>
</dbReference>
<dbReference type="InterPro" id="IPR013783">
    <property type="entry name" value="Ig-like_fold"/>
</dbReference>
<evidence type="ECO:0000313" key="3">
    <source>
        <dbReference type="EMBL" id="EPC78187.1"/>
    </source>
</evidence>
<dbReference type="GO" id="GO:0004553">
    <property type="term" value="F:hydrolase activity, hydrolyzing O-glycosyl compounds"/>
    <property type="evidence" value="ECO:0007669"/>
    <property type="project" value="InterPro"/>
</dbReference>
<dbReference type="AlphaFoldDB" id="A0A8E0IUN9"/>
<protein>
    <submittedName>
        <fullName evidence="3">Amylopullulanase</fullName>
    </submittedName>
</protein>
<reference evidence="3 4" key="1">
    <citation type="journal article" date="2013" name="PLoS ONE">
        <title>Lactobacillus paracasei comparative genomics: towards species pan-genome definition and exploitation of diversity.</title>
        <authorList>
            <person name="Smokvina T."/>
            <person name="Wels M."/>
            <person name="Polka J."/>
            <person name="Chervaux C."/>
            <person name="Brisse S."/>
            <person name="Boekhorst J."/>
            <person name="van Hylckama Vlieg J.E."/>
            <person name="Siezen R.J."/>
        </authorList>
    </citation>
    <scope>NUCLEOTIDE SEQUENCE [LARGE SCALE GENOMIC DNA]</scope>
    <source>
        <strain evidence="3 4">Lpp71</strain>
    </source>
</reference>
<dbReference type="InterPro" id="IPR017853">
    <property type="entry name" value="GH"/>
</dbReference>
<dbReference type="Pfam" id="PF02922">
    <property type="entry name" value="CBM_48"/>
    <property type="match status" value="1"/>
</dbReference>
<comment type="similarity">
    <text evidence="1">Belongs to the glycosyl hydrolase 13 family.</text>
</comment>
<dbReference type="SUPFAM" id="SSF51445">
    <property type="entry name" value="(Trans)glycosidases"/>
    <property type="match status" value="1"/>
</dbReference>
<dbReference type="InterPro" id="IPR004193">
    <property type="entry name" value="Glyco_hydro_13_N"/>
</dbReference>
<dbReference type="InterPro" id="IPR006047">
    <property type="entry name" value="GH13_cat_dom"/>
</dbReference>
<dbReference type="Gene3D" id="3.20.20.80">
    <property type="entry name" value="Glycosidases"/>
    <property type="match status" value="1"/>
</dbReference>
<evidence type="ECO:0000313" key="4">
    <source>
        <dbReference type="Proteomes" id="UP000014252"/>
    </source>
</evidence>
<sequence length="785" mass="84225">MKKTKLRIFLFPIVLLISFTLLSNGTGKQIVFATSSSEYATQALSDEKNATQNNDFTSFDIKWAYEGTDLGFNYSTTSTTFKIWSPTATSVQLISYGTNTNPTAAQVSAKAMTRGTSATPTNHATNTIGVWTLTVPGNQNGMVYAYKLTFADGTVSDYAGSTYGTLSTSSVSNTTNDPYSIATAQGGNRSVVESSANLASNLALAQGKSATWRVASPTQAIVDELHIRDFTSSSTSGVSAGNRGKFLGVIQSGTTDPNTGTATGLDYLKNEGFNYIQLMPASQYASVNEAGNRTTAQPNNFNWGYDPQNEMVPEGEYASNSVNPVTRINEMKEMVQGLHTNGISVVMDMVLNHVYSQSASAFEKAEPGYYFRKNTQSGCGNDTASNHEMFGKYIIDSVTYWAKNYDIDGFRFDEMTLLDSTTMNKLRAALTALDPHIIMYGEGWGDSNANNIPETSINNYKNVPGIGFFNPGERDAISNNGGSAGGFAAGNTASTTTVAGALLASGGWNGNGTVQAFLTPSQSINYVECHDSFTLNDSLWSADPNDSVATHQARVTLANATNILANGVTFMETGQEFDQSKLVNPSNLTPLSPTQTQAYQSGNMEKPAWYPASWDTAKNSYNGLFGLDSNGTYYGNYWPGSNLYTPVVAGDVVNAMNWDNVKDNQNAVNFIGNLMKFKKSNPQFWPDDYSKLAWTPTSIGVENVTNASNGVITEELTSGATKYLVILNASGNSVKIGQGGQFYGVSNLTGKTVIISDDSSLTANQVLNSSVTLSNLTVTVIQLSK</sequence>
<dbReference type="PANTHER" id="PTHR43002">
    <property type="entry name" value="GLYCOGEN DEBRANCHING ENZYME"/>
    <property type="match status" value="1"/>
</dbReference>
<evidence type="ECO:0000259" key="2">
    <source>
        <dbReference type="SMART" id="SM00642"/>
    </source>
</evidence>
<organism evidence="3 4">
    <name type="scientific">Lacticaseibacillus paracasei subsp. paracasei Lpp71</name>
    <dbReference type="NCBI Taxonomy" id="1256207"/>
    <lineage>
        <taxon>Bacteria</taxon>
        <taxon>Bacillati</taxon>
        <taxon>Bacillota</taxon>
        <taxon>Bacilli</taxon>
        <taxon>Lactobacillales</taxon>
        <taxon>Lactobacillaceae</taxon>
        <taxon>Lacticaseibacillus</taxon>
    </lineage>
</organism>